<dbReference type="EMBL" id="WIXE01021482">
    <property type="protein sequence ID" value="KAK5968351.1"/>
    <property type="molecule type" value="Genomic_DNA"/>
</dbReference>
<comment type="caution">
    <text evidence="2">The sequence shown here is derived from an EMBL/GenBank/DDBJ whole genome shotgun (WGS) entry which is preliminary data.</text>
</comment>
<name>A0AAN8EWT8_TRICO</name>
<protein>
    <submittedName>
        <fullName evidence="2">Uncharacterized protein</fullName>
    </submittedName>
</protein>
<feature type="signal peptide" evidence="1">
    <location>
        <begin position="1"/>
        <end position="19"/>
    </location>
</feature>
<dbReference type="AlphaFoldDB" id="A0AAN8EWT8"/>
<evidence type="ECO:0000256" key="1">
    <source>
        <dbReference type="SAM" id="SignalP"/>
    </source>
</evidence>
<evidence type="ECO:0000313" key="2">
    <source>
        <dbReference type="EMBL" id="KAK5968351.1"/>
    </source>
</evidence>
<proteinExistence type="predicted"/>
<evidence type="ECO:0000313" key="3">
    <source>
        <dbReference type="Proteomes" id="UP001331761"/>
    </source>
</evidence>
<gene>
    <name evidence="2" type="ORF">GCK32_016931</name>
</gene>
<keyword evidence="1" id="KW-0732">Signal</keyword>
<sequence>MTMKQILLAILVGIVSIGASFIDTDYEEELNGVSQHRIVSNDYCKYSEVKVQPFREITNSSLRSFLLDKLGLIANTDCVQSYQVKTKDDSSPFYVFRIDRQTKFLRSFSVCGVRLSSYV</sequence>
<reference evidence="2 3" key="1">
    <citation type="submission" date="2019-10" db="EMBL/GenBank/DDBJ databases">
        <title>Assembly and Annotation for the nematode Trichostrongylus colubriformis.</title>
        <authorList>
            <person name="Martin J."/>
        </authorList>
    </citation>
    <scope>NUCLEOTIDE SEQUENCE [LARGE SCALE GENOMIC DNA]</scope>
    <source>
        <strain evidence="2">G859</strain>
        <tissue evidence="2">Whole worm</tissue>
    </source>
</reference>
<keyword evidence="3" id="KW-1185">Reference proteome</keyword>
<accession>A0AAN8EWT8</accession>
<feature type="chain" id="PRO_5042859386" evidence="1">
    <location>
        <begin position="20"/>
        <end position="119"/>
    </location>
</feature>
<organism evidence="2 3">
    <name type="scientific">Trichostrongylus colubriformis</name>
    <name type="common">Black scour worm</name>
    <dbReference type="NCBI Taxonomy" id="6319"/>
    <lineage>
        <taxon>Eukaryota</taxon>
        <taxon>Metazoa</taxon>
        <taxon>Ecdysozoa</taxon>
        <taxon>Nematoda</taxon>
        <taxon>Chromadorea</taxon>
        <taxon>Rhabditida</taxon>
        <taxon>Rhabditina</taxon>
        <taxon>Rhabditomorpha</taxon>
        <taxon>Strongyloidea</taxon>
        <taxon>Trichostrongylidae</taxon>
        <taxon>Trichostrongylus</taxon>
    </lineage>
</organism>
<dbReference type="Proteomes" id="UP001331761">
    <property type="component" value="Unassembled WGS sequence"/>
</dbReference>